<dbReference type="Pfam" id="PF00270">
    <property type="entry name" value="DEAD"/>
    <property type="match status" value="1"/>
</dbReference>
<dbReference type="SMART" id="SM00490">
    <property type="entry name" value="HELICc"/>
    <property type="match status" value="1"/>
</dbReference>
<feature type="compositionally biased region" description="Low complexity" evidence="6">
    <location>
        <begin position="431"/>
        <end position="440"/>
    </location>
</feature>
<feature type="region of interest" description="Disordered" evidence="6">
    <location>
        <begin position="422"/>
        <end position="468"/>
    </location>
</feature>
<sequence>MDMTAAMQHMTGQARMQFRGVQARAMAAIQQGQSPMVAIMPTGGGKSMLFMLPAWAVPGGTTIVVVPLISLRQDMARRCRQLGVSCVAWDRQRPPDEAAIVLVTPEAAVTGDFQSFINRLVMMRRLDRVVVDECHIIMNGQKDFRPQMAQLGRLVRARCPMVYLTATLPPQMEGEFSRRIHYPRDQIYVYRGRTSRGNVAYRVWRPMVESPYQWERDPGIITFMQARIQRARQAGSSSGKVVIYTSTVRQAQAMAEVFGCEAYHSKQVDRAGVLERFIQGITDMIAATNALGMGVDIPDIRVIFHIGMPRTLLDYAQESGRAGRDGQASEAIIIQPDGMDEVAGGSKRPREEVQDRDLGIDLEQEAQRVRRYMAGGGCRRVVLDEYLDGIIDGYERQRCGDASGEEDEQACDHCDPGWQEAAHVAGGGGSTPASGSPAVGVRGWHDTDTPPAAPRPGQATTPPATNPGFRFGEDDSPASSGIISQIGYEPPAEAEAEAEQAAAMTPPATAEALGLGFRSDPASGRADPGDGEAGRGQGRVGPSSLQAVRVPASASGGGSGQASQWAAGDIHFQQQHARQWLDEEFGEREARRWQDRCYICAMAQQDDQHDLYLCRHASSQAAKQWMVQVRQKIKYARYIGCFTCGMPQTICHGWKGAAATGCEFRGVLIPMVASMLYGPWGEGIQAAWQRRLQGVGIDSQDIEAVTKWLGQRSTHGHSQLFESFCWLRGISQEVEGGW</sequence>
<dbReference type="Pfam" id="PF00271">
    <property type="entry name" value="Helicase_C"/>
    <property type="match status" value="1"/>
</dbReference>
<dbReference type="Gene3D" id="3.40.50.300">
    <property type="entry name" value="P-loop containing nucleotide triphosphate hydrolases"/>
    <property type="match status" value="2"/>
</dbReference>
<accession>A0ABR4J796</accession>
<evidence type="ECO:0000313" key="11">
    <source>
        <dbReference type="Proteomes" id="UP001610444"/>
    </source>
</evidence>
<keyword evidence="11" id="KW-1185">Reference proteome</keyword>
<dbReference type="SUPFAM" id="SSF52540">
    <property type="entry name" value="P-loop containing nucleoside triphosphate hydrolases"/>
    <property type="match status" value="1"/>
</dbReference>
<comment type="similarity">
    <text evidence="1">Belongs to the helicase family. RecQ subfamily.</text>
</comment>
<evidence type="ECO:0000256" key="4">
    <source>
        <dbReference type="ARBA" id="ARBA00034617"/>
    </source>
</evidence>
<dbReference type="GeneID" id="98162697"/>
<dbReference type="SMART" id="SM00487">
    <property type="entry name" value="DEXDc"/>
    <property type="match status" value="1"/>
</dbReference>
<dbReference type="EC" id="5.6.2.4" evidence="5"/>
<comment type="catalytic activity">
    <reaction evidence="4">
        <text>Couples ATP hydrolysis with the unwinding of duplex DNA by translocating in the 3'-5' direction.</text>
        <dbReference type="EC" id="5.6.2.4"/>
    </reaction>
</comment>
<evidence type="ECO:0000256" key="3">
    <source>
        <dbReference type="ARBA" id="ARBA00022840"/>
    </source>
</evidence>
<keyword evidence="3" id="KW-0067">ATP-binding</keyword>
<evidence type="ECO:0000259" key="8">
    <source>
        <dbReference type="PROSITE" id="PS51192"/>
    </source>
</evidence>
<keyword evidence="7" id="KW-0812">Transmembrane</keyword>
<keyword evidence="10" id="KW-0378">Hydrolase</keyword>
<feature type="transmembrane region" description="Helical" evidence="7">
    <location>
        <begin position="50"/>
        <end position="71"/>
    </location>
</feature>
<evidence type="ECO:0000256" key="6">
    <source>
        <dbReference type="SAM" id="MobiDB-lite"/>
    </source>
</evidence>
<name>A0ABR4J796_9EURO</name>
<dbReference type="RefSeq" id="XP_070891826.1">
    <property type="nucleotide sequence ID" value="XM_071047533.1"/>
</dbReference>
<dbReference type="GO" id="GO:0016787">
    <property type="term" value="F:hydrolase activity"/>
    <property type="evidence" value="ECO:0007669"/>
    <property type="project" value="UniProtKB-KW"/>
</dbReference>
<dbReference type="PANTHER" id="PTHR13710:SF154">
    <property type="entry name" value="RECQ HELICASE, PUTATIVE (AFU_ORTHOLOGUE AFUA_6G14720)-RELATED"/>
    <property type="match status" value="1"/>
</dbReference>
<feature type="domain" description="Helicase C-terminal" evidence="9">
    <location>
        <begin position="230"/>
        <end position="370"/>
    </location>
</feature>
<dbReference type="CDD" id="cd17920">
    <property type="entry name" value="DEXHc_RecQ"/>
    <property type="match status" value="1"/>
</dbReference>
<evidence type="ECO:0000313" key="10">
    <source>
        <dbReference type="EMBL" id="KAL2835637.1"/>
    </source>
</evidence>
<proteinExistence type="inferred from homology"/>
<evidence type="ECO:0000259" key="9">
    <source>
        <dbReference type="PROSITE" id="PS51194"/>
    </source>
</evidence>
<protein>
    <recommendedName>
        <fullName evidence="5">DNA 3'-5' helicase</fullName>
        <ecNumber evidence="5">5.6.2.4</ecNumber>
    </recommendedName>
</protein>
<keyword evidence="7" id="KW-1133">Transmembrane helix</keyword>
<evidence type="ECO:0000256" key="5">
    <source>
        <dbReference type="ARBA" id="ARBA00034808"/>
    </source>
</evidence>
<dbReference type="PANTHER" id="PTHR13710">
    <property type="entry name" value="DNA HELICASE RECQ FAMILY MEMBER"/>
    <property type="match status" value="1"/>
</dbReference>
<evidence type="ECO:0000256" key="7">
    <source>
        <dbReference type="SAM" id="Phobius"/>
    </source>
</evidence>
<gene>
    <name evidence="10" type="ORF">BJX68DRAFT_273734</name>
</gene>
<dbReference type="InterPro" id="IPR001650">
    <property type="entry name" value="Helicase_C-like"/>
</dbReference>
<dbReference type="PROSITE" id="PS51194">
    <property type="entry name" value="HELICASE_CTER"/>
    <property type="match status" value="1"/>
</dbReference>
<dbReference type="InterPro" id="IPR011545">
    <property type="entry name" value="DEAD/DEAH_box_helicase_dom"/>
</dbReference>
<dbReference type="InterPro" id="IPR014001">
    <property type="entry name" value="Helicase_ATP-bd"/>
</dbReference>
<dbReference type="InterPro" id="IPR027417">
    <property type="entry name" value="P-loop_NTPase"/>
</dbReference>
<keyword evidence="7" id="KW-0472">Membrane</keyword>
<evidence type="ECO:0000256" key="1">
    <source>
        <dbReference type="ARBA" id="ARBA00005446"/>
    </source>
</evidence>
<reference evidence="10 11" key="1">
    <citation type="submission" date="2024-07" db="EMBL/GenBank/DDBJ databases">
        <title>Section-level genome sequencing and comparative genomics of Aspergillus sections Usti and Cavernicolus.</title>
        <authorList>
            <consortium name="Lawrence Berkeley National Laboratory"/>
            <person name="Nybo J.L."/>
            <person name="Vesth T.C."/>
            <person name="Theobald S."/>
            <person name="Frisvad J.C."/>
            <person name="Larsen T.O."/>
            <person name="Kjaerboelling I."/>
            <person name="Rothschild-Mancinelli K."/>
            <person name="Lyhne E.K."/>
            <person name="Kogle M.E."/>
            <person name="Barry K."/>
            <person name="Clum A."/>
            <person name="Na H."/>
            <person name="Ledsgaard L."/>
            <person name="Lin J."/>
            <person name="Lipzen A."/>
            <person name="Kuo A."/>
            <person name="Riley R."/>
            <person name="Mondo S."/>
            <person name="LaButti K."/>
            <person name="Haridas S."/>
            <person name="Pangalinan J."/>
            <person name="Salamov A.A."/>
            <person name="Simmons B.A."/>
            <person name="Magnuson J.K."/>
            <person name="Chen J."/>
            <person name="Drula E."/>
            <person name="Henrissat B."/>
            <person name="Wiebenga A."/>
            <person name="Lubbers R.J."/>
            <person name="Gomes A.C."/>
            <person name="Macurrencykelacurrency M.R."/>
            <person name="Stajich J."/>
            <person name="Grigoriev I.V."/>
            <person name="Mortensen U.H."/>
            <person name="De vries R.P."/>
            <person name="Baker S.E."/>
            <person name="Andersen M.R."/>
        </authorList>
    </citation>
    <scope>NUCLEOTIDE SEQUENCE [LARGE SCALE GENOMIC DNA]</scope>
    <source>
        <strain evidence="10 11">CBS 756.74</strain>
    </source>
</reference>
<organism evidence="10 11">
    <name type="scientific">Aspergillus pseudodeflectus</name>
    <dbReference type="NCBI Taxonomy" id="176178"/>
    <lineage>
        <taxon>Eukaryota</taxon>
        <taxon>Fungi</taxon>
        <taxon>Dikarya</taxon>
        <taxon>Ascomycota</taxon>
        <taxon>Pezizomycotina</taxon>
        <taxon>Eurotiomycetes</taxon>
        <taxon>Eurotiomycetidae</taxon>
        <taxon>Eurotiales</taxon>
        <taxon>Aspergillaceae</taxon>
        <taxon>Aspergillus</taxon>
        <taxon>Aspergillus subgen. Nidulantes</taxon>
    </lineage>
</organism>
<feature type="region of interest" description="Disordered" evidence="6">
    <location>
        <begin position="514"/>
        <end position="542"/>
    </location>
</feature>
<comment type="caution">
    <text evidence="10">The sequence shown here is derived from an EMBL/GenBank/DDBJ whole genome shotgun (WGS) entry which is preliminary data.</text>
</comment>
<keyword evidence="2" id="KW-0547">Nucleotide-binding</keyword>
<dbReference type="PROSITE" id="PS51192">
    <property type="entry name" value="HELICASE_ATP_BIND_1"/>
    <property type="match status" value="1"/>
</dbReference>
<dbReference type="EMBL" id="JBFXLR010000164">
    <property type="protein sequence ID" value="KAL2835637.1"/>
    <property type="molecule type" value="Genomic_DNA"/>
</dbReference>
<evidence type="ECO:0000256" key="2">
    <source>
        <dbReference type="ARBA" id="ARBA00022741"/>
    </source>
</evidence>
<dbReference type="Proteomes" id="UP001610444">
    <property type="component" value="Unassembled WGS sequence"/>
</dbReference>
<feature type="domain" description="Helicase ATP-binding" evidence="8">
    <location>
        <begin position="27"/>
        <end position="186"/>
    </location>
</feature>